<proteinExistence type="predicted"/>
<gene>
    <name evidence="2" type="ORF">SBA5_290138</name>
</gene>
<reference evidence="3" key="1">
    <citation type="submission" date="2018-02" db="EMBL/GenBank/DDBJ databases">
        <authorList>
            <person name="Hausmann B."/>
        </authorList>
    </citation>
    <scope>NUCLEOTIDE SEQUENCE [LARGE SCALE GENOMIC DNA]</scope>
    <source>
        <strain evidence="3">Peat soil MAG SbA5</strain>
    </source>
</reference>
<evidence type="ECO:0000313" key="2">
    <source>
        <dbReference type="EMBL" id="SPE20284.1"/>
    </source>
</evidence>
<feature type="domain" description="Glycosyltransferase subfamily 4-like N-terminal" evidence="1">
    <location>
        <begin position="101"/>
        <end position="237"/>
    </location>
</feature>
<accession>A0A2N9LB62</accession>
<name>A0A2N9LB62_9BACT</name>
<dbReference type="Pfam" id="PF13439">
    <property type="entry name" value="Glyco_transf_4"/>
    <property type="match status" value="1"/>
</dbReference>
<evidence type="ECO:0000259" key="1">
    <source>
        <dbReference type="Pfam" id="PF13439"/>
    </source>
</evidence>
<protein>
    <submittedName>
        <fullName evidence="2">Glycosyl transferase, group 1 family</fullName>
        <ecNumber evidence="2">2.4.1.-</ecNumber>
    </submittedName>
</protein>
<sequence>MVNGANNDTSACTKPAVSVSSANPANTAISSASPRVAYFPDSFHEVNGVAHTSRHFEAFARRRNLPFLCVRAGAHSSSRAQAFIREGNLWTLELPRGFLSFALEKDLRFDPAFLRHVPLIGEVLEQFRPDLIHITGPSEVGILGAALAHHLRVPLAASWHTNVHEYAAQRANWLLRLMPRRQSAVTGQIIEDLALATAARFYSAAQVLFAPNPGLCTLLERATGRPCHLMPRGVDADLFHPSKRKRDPGDPVRILGFVGRLSVEKNIGLLAEINQELLRNQEKFRFLIIGHGGDEPWLRERLPQAEFTGVLRGEALSAAYASMDLFVFPSHTDTFGNVVLEALASGVPAIVTPDGGPRTIVRDGVTGRIIPDDQFAPAIAALLADPARLARMRHAACAYALTASWDSVFEGIYSAYQTILPQREVAVGVNMNAPCSSSGERR</sequence>
<dbReference type="Gene3D" id="3.40.50.2000">
    <property type="entry name" value="Glycogen Phosphorylase B"/>
    <property type="match status" value="2"/>
</dbReference>
<keyword evidence="2" id="KW-0808">Transferase</keyword>
<dbReference type="SUPFAM" id="SSF53756">
    <property type="entry name" value="UDP-Glycosyltransferase/glycogen phosphorylase"/>
    <property type="match status" value="1"/>
</dbReference>
<organism evidence="2 3">
    <name type="scientific">Candidatus Sulfuritelmatomonas gaucii</name>
    <dbReference type="NCBI Taxonomy" id="2043161"/>
    <lineage>
        <taxon>Bacteria</taxon>
        <taxon>Pseudomonadati</taxon>
        <taxon>Acidobacteriota</taxon>
        <taxon>Terriglobia</taxon>
        <taxon>Terriglobales</taxon>
        <taxon>Acidobacteriaceae</taxon>
        <taxon>Candidatus Sulfuritelmatomonas</taxon>
    </lineage>
</organism>
<dbReference type="Pfam" id="PF13692">
    <property type="entry name" value="Glyco_trans_1_4"/>
    <property type="match status" value="1"/>
</dbReference>
<dbReference type="Proteomes" id="UP000239735">
    <property type="component" value="Unassembled WGS sequence"/>
</dbReference>
<dbReference type="GO" id="GO:0016757">
    <property type="term" value="F:glycosyltransferase activity"/>
    <property type="evidence" value="ECO:0007669"/>
    <property type="project" value="UniProtKB-KW"/>
</dbReference>
<dbReference type="PANTHER" id="PTHR45947:SF3">
    <property type="entry name" value="SULFOQUINOVOSYL TRANSFERASE SQD2"/>
    <property type="match status" value="1"/>
</dbReference>
<dbReference type="PANTHER" id="PTHR45947">
    <property type="entry name" value="SULFOQUINOVOSYL TRANSFERASE SQD2"/>
    <property type="match status" value="1"/>
</dbReference>
<dbReference type="InterPro" id="IPR028098">
    <property type="entry name" value="Glyco_trans_4-like_N"/>
</dbReference>
<keyword evidence="2" id="KW-0328">Glycosyltransferase</keyword>
<dbReference type="EC" id="2.4.1.-" evidence="2"/>
<evidence type="ECO:0000313" key="3">
    <source>
        <dbReference type="Proteomes" id="UP000239735"/>
    </source>
</evidence>
<dbReference type="EMBL" id="OKRB01000085">
    <property type="protein sequence ID" value="SPE20284.1"/>
    <property type="molecule type" value="Genomic_DNA"/>
</dbReference>
<dbReference type="InterPro" id="IPR050194">
    <property type="entry name" value="Glycosyltransferase_grp1"/>
</dbReference>
<dbReference type="AlphaFoldDB" id="A0A2N9LB62"/>